<proteinExistence type="predicted"/>
<accession>A0A6M3KQU8</accession>
<dbReference type="EMBL" id="MT141533">
    <property type="protein sequence ID" value="QJA65163.1"/>
    <property type="molecule type" value="Genomic_DNA"/>
</dbReference>
<evidence type="ECO:0000313" key="2">
    <source>
        <dbReference type="EMBL" id="QJA84190.1"/>
    </source>
</evidence>
<dbReference type="EMBL" id="MT142525">
    <property type="protein sequence ID" value="QJA84190.1"/>
    <property type="molecule type" value="Genomic_DNA"/>
</dbReference>
<evidence type="ECO:0000313" key="1">
    <source>
        <dbReference type="EMBL" id="QJA65163.1"/>
    </source>
</evidence>
<protein>
    <submittedName>
        <fullName evidence="2">Uncharacterized protein</fullName>
    </submittedName>
</protein>
<organism evidence="2">
    <name type="scientific">viral metagenome</name>
    <dbReference type="NCBI Taxonomy" id="1070528"/>
    <lineage>
        <taxon>unclassified sequences</taxon>
        <taxon>metagenomes</taxon>
        <taxon>organismal metagenomes</taxon>
    </lineage>
</organism>
<reference evidence="2" key="1">
    <citation type="submission" date="2020-03" db="EMBL/GenBank/DDBJ databases">
        <title>The deep terrestrial virosphere.</title>
        <authorList>
            <person name="Holmfeldt K."/>
            <person name="Nilsson E."/>
            <person name="Simone D."/>
            <person name="Lopez-Fernandez M."/>
            <person name="Wu X."/>
            <person name="de Brujin I."/>
            <person name="Lundin D."/>
            <person name="Andersson A."/>
            <person name="Bertilsson S."/>
            <person name="Dopson M."/>
        </authorList>
    </citation>
    <scope>NUCLEOTIDE SEQUENCE</scope>
    <source>
        <strain evidence="2">MM415A00216</strain>
        <strain evidence="1">MM415B00427</strain>
    </source>
</reference>
<gene>
    <name evidence="2" type="ORF">MM415A00216_0034</name>
    <name evidence="1" type="ORF">MM415B00427_0017</name>
</gene>
<name>A0A6M3KQU8_9ZZZZ</name>
<sequence length="103" mass="11902">MSKTITIDDETYERFVTFMGITEDRTYPIATIRKTREVGDSCLRLILNLSDGFLADTFKGKIFSIDQNGRLGMMGPKSQLRGTFYDVPEYERQIFPVEEDFGR</sequence>
<dbReference type="AlphaFoldDB" id="A0A6M3KQU8"/>